<sequence>MKHNSADEKWKMVDLLNRPNVSLHVRKDYRRQNYLVVSAVVLWYVKTNRWDTNRHRFPAIAKAARYKSWINIS</sequence>
<dbReference type="Proteomes" id="UP000191004">
    <property type="component" value="Unassembled WGS sequence"/>
</dbReference>
<dbReference type="EMBL" id="LVVK01000020">
    <property type="protein sequence ID" value="OPB38714.1"/>
    <property type="molecule type" value="Genomic_DNA"/>
</dbReference>
<evidence type="ECO:0000313" key="1">
    <source>
        <dbReference type="EMBL" id="OPB38714.1"/>
    </source>
</evidence>
<comment type="caution">
    <text evidence="1">The sequence shown here is derived from an EMBL/GenBank/DDBJ whole genome shotgun (WGS) entry which is preliminary data.</text>
</comment>
<gene>
    <name evidence="1" type="ORF">A0O28_0018200</name>
</gene>
<accession>A0A1T3CCA4</accession>
<proteinExistence type="predicted"/>
<name>A0A1T3CCA4_9HYPO</name>
<protein>
    <submittedName>
        <fullName evidence="1">Uncharacterized protein</fullName>
    </submittedName>
</protein>
<organism evidence="1 2">
    <name type="scientific">Trichoderma guizhouense</name>
    <dbReference type="NCBI Taxonomy" id="1491466"/>
    <lineage>
        <taxon>Eukaryota</taxon>
        <taxon>Fungi</taxon>
        <taxon>Dikarya</taxon>
        <taxon>Ascomycota</taxon>
        <taxon>Pezizomycotina</taxon>
        <taxon>Sordariomycetes</taxon>
        <taxon>Hypocreomycetidae</taxon>
        <taxon>Hypocreales</taxon>
        <taxon>Hypocreaceae</taxon>
        <taxon>Trichoderma</taxon>
    </lineage>
</organism>
<evidence type="ECO:0000313" key="2">
    <source>
        <dbReference type="Proteomes" id="UP000191004"/>
    </source>
</evidence>
<dbReference type="AlphaFoldDB" id="A0A1T3CCA4"/>
<keyword evidence="2" id="KW-1185">Reference proteome</keyword>
<reference evidence="1 2" key="1">
    <citation type="submission" date="2016-04" db="EMBL/GenBank/DDBJ databases">
        <title>Multiple horizontal gene transfer events from other fungi enriched the ability of the initially mycotrophic fungus Trichoderma (Ascomycota) to feed on dead plant biomass.</title>
        <authorList>
            <person name="Atanasova L."/>
            <person name="Chenthamara K."/>
            <person name="Zhang J."/>
            <person name="Grujic M."/>
            <person name="Henrissat B."/>
            <person name="Kuo A."/>
            <person name="Aertz A."/>
            <person name="Salamov A."/>
            <person name="Lipzen A."/>
            <person name="Labutti K."/>
            <person name="Barry K."/>
            <person name="Miao Y."/>
            <person name="Rahimi M.J."/>
            <person name="Shen Q."/>
            <person name="Grigoriev I.V."/>
            <person name="Kubicek C.P."/>
            <person name="Druzhinina I.S."/>
        </authorList>
    </citation>
    <scope>NUCLEOTIDE SEQUENCE [LARGE SCALE GENOMIC DNA]</scope>
    <source>
        <strain evidence="1 2">NJAU 4742</strain>
    </source>
</reference>